<dbReference type="EMBL" id="RWKW01000022">
    <property type="protein sequence ID" value="RST87261.1"/>
    <property type="molecule type" value="Genomic_DNA"/>
</dbReference>
<dbReference type="RefSeq" id="WP_126698616.1">
    <property type="nucleotide sequence ID" value="NZ_RWKW01000022.1"/>
</dbReference>
<dbReference type="Gene3D" id="3.40.50.300">
    <property type="entry name" value="P-loop containing nucleotide triphosphate hydrolases"/>
    <property type="match status" value="1"/>
</dbReference>
<sequence length="1445" mass="164144">MTESDSEYQFIELNRTFHELSKYANEDDELDLSHAFHVGERLSWSDLIERYRVIILSEAGSGKTAEIRSIALALRAQRKSAFFIRLEHVPNDFEDGFEVGTFVEFESWLASNDEGWLLLDSVDEARLRNPGDFALAIKKLGRRIATAKDRTHIVVTGRTNAWRPKTDLALCITHLPFTPATKRAKNDEDSDTADTIEDAVETSDGPAEKSQSVFKIVTLDDLSRSQIEAFANARGIMDTKAFIEAIERADAWSFTSRPQDLMELTEFWLDQGRIGSRLEIMRNSISRRLQERDQERVDVYPLAPQRALQGARLIAAATTLAQDSTIRVPDGAENSKGIALHDVLPDWDDRERSTLLSRPIFDEAIYGTVRFHHRSVREYLAAEWFADLLSRETSRRKIEALFFTNQYGLEIIVPTLRPILPWLAILDPKIRERVRKVAPEVVFEGGDPSQLPLETRRLILHEVCEQLASGTSGRSMTDYAAVQRFSNPDLTDDVRGLLAKYATDDELKAFLLRMVWLGQLSGVLSEAKQIGLSPSASQYTRITAFRAVWAVGSEQDHEEIRNSFLAEAAELDRDWLAELTKETAPTQDTIRWLLGCLGKTKEKERYSVDHLSDAVSTFVHAAGLDQLPELLIGFDQFLNTPPVIERRFCEISQKFTWLMTPASQAAERLIEARHSASLQPAVLAVLDKFGMGRHYLDSELNDVKTKFSTLVPAWPELNRALFWYEIALARQRSNDKGKTRLTDFWSVSVMEPLWRFGAEDFDYTSEQITAQSFQDDKLVALSLAFRLYITNDRPRLWRETLKRLVSGNTELSDELNKLLNPPAQEKNARAWKRQEAQGKRRSEERKRKEQKNLADSKKYLSENLDKLRDPSLSKPGYVFNGLNYLHDRMRRDSDRSGRWTHGNWRNLEAEFGKDIAQAFRDGIVAYWRRERPTIRSEGAPENSTPTSVILGLAGLEIEAQETPNWAQSLSEADIELACRYASFELNGFPTWFPKLFEAHMSIVTDFLLQEIRFDISRATPEKEDHYVLSDVSWSGEWSWATLGPHIAKLMNESEPANAATLGKLLKILQGSALSDEEIAALAAQKVRSVHTPQHVAHWYAVWVGVDPEAAIPDLAAFFEELPQGEARTEFAMSFVTNLWGGRRSAASTRARYQTPRHLKTLYLLMHGHIRRSEDIDRAGKGVYSPGLRDNAQDSRNGLFDLLNKIPGKEAFLALQEISQSHPEVESRPWFAHLAKVKAEQDSDIAPWMPAQVRDFHDKLERTPANHRELAELAVMRFLDLKDDLEKGDSSIAAILKAGATLESDMRKYIGRELREKAYARYSVPQEEEFADAKKPDIRFHGMMGFDAPVPAELKLADKWTGPELFERLENQLCGDYLRDNRSARGIFVLVRTGEKAGWDVPGGANRVNFEGLIAALQNRWEEIAQEFPGVDEITVIGIDLLKRAA</sequence>
<accession>A0A3S0A2D7</accession>
<dbReference type="InterPro" id="IPR027417">
    <property type="entry name" value="P-loop_NTPase"/>
</dbReference>
<feature type="compositionally biased region" description="Basic and acidic residues" evidence="1">
    <location>
        <begin position="826"/>
        <end position="855"/>
    </location>
</feature>
<gene>
    <name evidence="2" type="ORF">EJC49_06305</name>
</gene>
<dbReference type="Proteomes" id="UP000278398">
    <property type="component" value="Unassembled WGS sequence"/>
</dbReference>
<evidence type="ECO:0000313" key="2">
    <source>
        <dbReference type="EMBL" id="RST87261.1"/>
    </source>
</evidence>
<proteinExistence type="predicted"/>
<organism evidence="2 3">
    <name type="scientific">Aquibium carbonis</name>
    <dbReference type="NCBI Taxonomy" id="2495581"/>
    <lineage>
        <taxon>Bacteria</taxon>
        <taxon>Pseudomonadati</taxon>
        <taxon>Pseudomonadota</taxon>
        <taxon>Alphaproteobacteria</taxon>
        <taxon>Hyphomicrobiales</taxon>
        <taxon>Phyllobacteriaceae</taxon>
        <taxon>Aquibium</taxon>
    </lineage>
</organism>
<evidence type="ECO:0000256" key="1">
    <source>
        <dbReference type="SAM" id="MobiDB-lite"/>
    </source>
</evidence>
<comment type="caution">
    <text evidence="2">The sequence shown here is derived from an EMBL/GenBank/DDBJ whole genome shotgun (WGS) entry which is preliminary data.</text>
</comment>
<reference evidence="2 3" key="1">
    <citation type="submission" date="2018-12" db="EMBL/GenBank/DDBJ databases">
        <title>Mesorhizobium carbonis sp. nov., isolated from coal mine water.</title>
        <authorList>
            <person name="Xin W."/>
            <person name="Xu Z."/>
            <person name="Xiang F."/>
            <person name="Zhang J."/>
            <person name="Xi L."/>
            <person name="Liu J."/>
        </authorList>
    </citation>
    <scope>NUCLEOTIDE SEQUENCE [LARGE SCALE GENOMIC DNA]</scope>
    <source>
        <strain evidence="2 3">B2.3</strain>
    </source>
</reference>
<name>A0A3S0A2D7_9HYPH</name>
<feature type="region of interest" description="Disordered" evidence="1">
    <location>
        <begin position="822"/>
        <end position="855"/>
    </location>
</feature>
<keyword evidence="3" id="KW-1185">Reference proteome</keyword>
<protein>
    <submittedName>
        <fullName evidence="2">Uncharacterized protein</fullName>
    </submittedName>
</protein>
<dbReference type="OrthoDB" id="336284at2"/>
<evidence type="ECO:0000313" key="3">
    <source>
        <dbReference type="Proteomes" id="UP000278398"/>
    </source>
</evidence>